<dbReference type="InterPro" id="IPR008240">
    <property type="entry name" value="Chorismate_mutase_periplasmic"/>
</dbReference>
<dbReference type="InterPro" id="IPR013096">
    <property type="entry name" value="Cupin_2"/>
</dbReference>
<dbReference type="PROSITE" id="PS51168">
    <property type="entry name" value="CHORISMATE_MUT_2"/>
    <property type="match status" value="1"/>
</dbReference>
<dbReference type="AlphaFoldDB" id="A0A2R7UPC4"/>
<dbReference type="EMBL" id="QANO01000084">
    <property type="protein sequence ID" value="PTU53292.1"/>
    <property type="molecule type" value="Genomic_DNA"/>
</dbReference>
<dbReference type="GO" id="GO:0009697">
    <property type="term" value="P:salicylic acid biosynthetic process"/>
    <property type="evidence" value="ECO:0007669"/>
    <property type="project" value="TreeGrafter"/>
</dbReference>
<sequence length="306" mass="34133">MRKLLPMMITVSVLLIGCGSNATAPGQATSQVLHRATGSWDGTAYGNYPEGRPVLSLVKVSIPAHTTLGWHCHQALNLGYLTEGRLEVETRDGKRTSLVAGQTLAELQGEVHRGHTTGQPATVMVFHASNEDLPFSTPEAECLPLDATSENAFDTLIDAIEKRLATAESIALYKWDNGKAVQDTEREQQVQARVRNSAWRHQLPAERATRFFADQIEAHKMMQYALLERWQRRGAAPDAHRRDLTSELRPELDRLQAELLHSLAAFDKERRADCARQLATKLRKRPQPIALKQAMIRASSKLCDKT</sequence>
<evidence type="ECO:0000259" key="6">
    <source>
        <dbReference type="PROSITE" id="PS51168"/>
    </source>
</evidence>
<dbReference type="PANTHER" id="PTHR38041:SF2">
    <property type="entry name" value="SECRETED CHORISMATE MUTASE"/>
    <property type="match status" value="1"/>
</dbReference>
<dbReference type="GO" id="GO:0004106">
    <property type="term" value="F:chorismate mutase activity"/>
    <property type="evidence" value="ECO:0007669"/>
    <property type="project" value="UniProtKB-EC"/>
</dbReference>
<dbReference type="SMART" id="SM00830">
    <property type="entry name" value="CM_2"/>
    <property type="match status" value="1"/>
</dbReference>
<dbReference type="PROSITE" id="PS51257">
    <property type="entry name" value="PROKAR_LIPOPROTEIN"/>
    <property type="match status" value="1"/>
</dbReference>
<keyword evidence="3 5" id="KW-0732">Signal</keyword>
<dbReference type="UniPathway" id="UPA00120">
    <property type="reaction ID" value="UER00203"/>
</dbReference>
<evidence type="ECO:0000256" key="3">
    <source>
        <dbReference type="ARBA" id="ARBA00022729"/>
    </source>
</evidence>
<dbReference type="Pfam" id="PF07883">
    <property type="entry name" value="Cupin_2"/>
    <property type="match status" value="1"/>
</dbReference>
<dbReference type="Proteomes" id="UP000244874">
    <property type="component" value="Unassembled WGS sequence"/>
</dbReference>
<reference evidence="7 8" key="1">
    <citation type="submission" date="2018-04" db="EMBL/GenBank/DDBJ databases">
        <authorList>
            <person name="Go L.Y."/>
            <person name="Mitchell J.A."/>
        </authorList>
    </citation>
    <scope>NUCLEOTIDE SEQUENCE [LARGE SCALE GENOMIC DNA]</scope>
    <source>
        <strain evidence="7 8">KCJK7865</strain>
    </source>
</reference>
<keyword evidence="4" id="KW-0413">Isomerase</keyword>
<feature type="chain" id="PRO_5015355608" description="chorismate mutase" evidence="5">
    <location>
        <begin position="25"/>
        <end position="306"/>
    </location>
</feature>
<evidence type="ECO:0000256" key="1">
    <source>
        <dbReference type="ARBA" id="ARBA00004817"/>
    </source>
</evidence>
<evidence type="ECO:0000256" key="5">
    <source>
        <dbReference type="SAM" id="SignalP"/>
    </source>
</evidence>
<accession>A0A2R7UPC4</accession>
<dbReference type="InterPro" id="IPR036979">
    <property type="entry name" value="CM_dom_sf"/>
</dbReference>
<comment type="pathway">
    <text evidence="1">Metabolic intermediate biosynthesis; prephenate biosynthesis; prephenate from chorismate: step 1/1.</text>
</comment>
<dbReference type="InterPro" id="IPR002701">
    <property type="entry name" value="CM_II_prokaryot"/>
</dbReference>
<proteinExistence type="predicted"/>
<name>A0A2R7UPC4_PSEDL</name>
<dbReference type="RefSeq" id="WP_108480222.1">
    <property type="nucleotide sequence ID" value="NZ_QANO01000084.1"/>
</dbReference>
<dbReference type="EC" id="5.4.99.5" evidence="2"/>
<dbReference type="Gene3D" id="1.20.59.10">
    <property type="entry name" value="Chorismate mutase"/>
    <property type="match status" value="1"/>
</dbReference>
<gene>
    <name evidence="7" type="primary">aroQ</name>
    <name evidence="7" type="ORF">DBB42_05535</name>
</gene>
<dbReference type="NCBIfam" id="TIGR01806">
    <property type="entry name" value="CM_mono2"/>
    <property type="match status" value="1"/>
</dbReference>
<evidence type="ECO:0000256" key="2">
    <source>
        <dbReference type="ARBA" id="ARBA00012404"/>
    </source>
</evidence>
<dbReference type="GO" id="GO:0046417">
    <property type="term" value="P:chorismate metabolic process"/>
    <property type="evidence" value="ECO:0007669"/>
    <property type="project" value="InterPro"/>
</dbReference>
<protein>
    <recommendedName>
        <fullName evidence="2">chorismate mutase</fullName>
        <ecNumber evidence="2">5.4.99.5</ecNumber>
    </recommendedName>
</protein>
<dbReference type="InterPro" id="IPR051331">
    <property type="entry name" value="Chorismate_mutase-related"/>
</dbReference>
<dbReference type="Pfam" id="PF01817">
    <property type="entry name" value="CM_2"/>
    <property type="match status" value="1"/>
</dbReference>
<dbReference type="SUPFAM" id="SSF51182">
    <property type="entry name" value="RmlC-like cupins"/>
    <property type="match status" value="1"/>
</dbReference>
<organism evidence="7 8">
    <name type="scientific">Pseudomonas plecoglossicida</name>
    <dbReference type="NCBI Taxonomy" id="70775"/>
    <lineage>
        <taxon>Bacteria</taxon>
        <taxon>Pseudomonadati</taxon>
        <taxon>Pseudomonadota</taxon>
        <taxon>Gammaproteobacteria</taxon>
        <taxon>Pseudomonadales</taxon>
        <taxon>Pseudomonadaceae</taxon>
        <taxon>Pseudomonas</taxon>
    </lineage>
</organism>
<dbReference type="Gene3D" id="2.60.120.10">
    <property type="entry name" value="Jelly Rolls"/>
    <property type="match status" value="1"/>
</dbReference>
<comment type="caution">
    <text evidence="7">The sequence shown here is derived from an EMBL/GenBank/DDBJ whole genome shotgun (WGS) entry which is preliminary data.</text>
</comment>
<evidence type="ECO:0000256" key="4">
    <source>
        <dbReference type="ARBA" id="ARBA00023235"/>
    </source>
</evidence>
<dbReference type="PANTHER" id="PTHR38041">
    <property type="entry name" value="CHORISMATE MUTASE"/>
    <property type="match status" value="1"/>
</dbReference>
<dbReference type="InterPro" id="IPR011051">
    <property type="entry name" value="RmlC_Cupin_sf"/>
</dbReference>
<dbReference type="InterPro" id="IPR036263">
    <property type="entry name" value="Chorismate_II_sf"/>
</dbReference>
<dbReference type="InterPro" id="IPR014710">
    <property type="entry name" value="RmlC-like_jellyroll"/>
</dbReference>
<feature type="domain" description="Chorismate mutase" evidence="6">
    <location>
        <begin position="129"/>
        <end position="227"/>
    </location>
</feature>
<evidence type="ECO:0000313" key="7">
    <source>
        <dbReference type="EMBL" id="PTU53292.1"/>
    </source>
</evidence>
<evidence type="ECO:0000313" key="8">
    <source>
        <dbReference type="Proteomes" id="UP000244874"/>
    </source>
</evidence>
<feature type="signal peptide" evidence="5">
    <location>
        <begin position="1"/>
        <end position="24"/>
    </location>
</feature>
<dbReference type="SUPFAM" id="SSF48600">
    <property type="entry name" value="Chorismate mutase II"/>
    <property type="match status" value="1"/>
</dbReference>
<dbReference type="CDD" id="cd02236">
    <property type="entry name" value="cupin_CV2614-like"/>
    <property type="match status" value="1"/>
</dbReference>